<protein>
    <recommendedName>
        <fullName evidence="4 13">Cytidine deaminase</fullName>
        <ecNumber evidence="4 13">3.5.4.5</ecNumber>
    </recommendedName>
    <alternativeName>
        <fullName evidence="8 13">Cytidine aminohydrolase</fullName>
    </alternativeName>
</protein>
<comment type="catalytic activity">
    <reaction evidence="9 13">
        <text>cytidine + H2O + H(+) = uridine + NH4(+)</text>
        <dbReference type="Rhea" id="RHEA:16069"/>
        <dbReference type="ChEBI" id="CHEBI:15377"/>
        <dbReference type="ChEBI" id="CHEBI:15378"/>
        <dbReference type="ChEBI" id="CHEBI:16704"/>
        <dbReference type="ChEBI" id="CHEBI:17562"/>
        <dbReference type="ChEBI" id="CHEBI:28938"/>
        <dbReference type="EC" id="3.5.4.5"/>
    </reaction>
</comment>
<dbReference type="EMBL" id="BQFW01000012">
    <property type="protein sequence ID" value="GJJ76585.1"/>
    <property type="molecule type" value="Genomic_DNA"/>
</dbReference>
<evidence type="ECO:0000256" key="2">
    <source>
        <dbReference type="ARBA" id="ARBA00003949"/>
    </source>
</evidence>
<comment type="catalytic activity">
    <reaction evidence="13">
        <text>2'-deoxycytidine + H2O + H(+) = 2'-deoxyuridine + NH4(+)</text>
        <dbReference type="Rhea" id="RHEA:13433"/>
        <dbReference type="ChEBI" id="CHEBI:15377"/>
        <dbReference type="ChEBI" id="CHEBI:15378"/>
        <dbReference type="ChEBI" id="CHEBI:15698"/>
        <dbReference type="ChEBI" id="CHEBI:16450"/>
        <dbReference type="ChEBI" id="CHEBI:28938"/>
        <dbReference type="EC" id="3.5.4.5"/>
    </reaction>
</comment>
<dbReference type="InterPro" id="IPR002125">
    <property type="entry name" value="CMP_dCMP_dom"/>
</dbReference>
<evidence type="ECO:0000256" key="12">
    <source>
        <dbReference type="PIRSR" id="PIRSR606262-3"/>
    </source>
</evidence>
<dbReference type="EC" id="3.5.4.5" evidence="4 13"/>
<dbReference type="GO" id="GO:0008270">
    <property type="term" value="F:zinc ion binding"/>
    <property type="evidence" value="ECO:0007669"/>
    <property type="project" value="UniProtKB-UniRule"/>
</dbReference>
<dbReference type="GO" id="GO:0055086">
    <property type="term" value="P:nucleobase-containing small molecule metabolic process"/>
    <property type="evidence" value="ECO:0007669"/>
    <property type="project" value="UniProtKB-ARBA"/>
</dbReference>
<evidence type="ECO:0000256" key="11">
    <source>
        <dbReference type="PIRSR" id="PIRSR606262-2"/>
    </source>
</evidence>
<dbReference type="PANTHER" id="PTHR11644">
    <property type="entry name" value="CYTIDINE DEAMINASE"/>
    <property type="match status" value="1"/>
</dbReference>
<evidence type="ECO:0000256" key="10">
    <source>
        <dbReference type="PIRSR" id="PIRSR606262-1"/>
    </source>
</evidence>
<evidence type="ECO:0000256" key="6">
    <source>
        <dbReference type="ARBA" id="ARBA00022801"/>
    </source>
</evidence>
<evidence type="ECO:0000313" key="16">
    <source>
        <dbReference type="Proteomes" id="UP000827284"/>
    </source>
</evidence>
<accession>A0A9P3M046</accession>
<dbReference type="GO" id="GO:0004126">
    <property type="term" value="F:cytidine deaminase activity"/>
    <property type="evidence" value="ECO:0007669"/>
    <property type="project" value="UniProtKB-UniRule"/>
</dbReference>
<reference evidence="15" key="1">
    <citation type="submission" date="2021-11" db="EMBL/GenBank/DDBJ databases">
        <authorList>
            <person name="Herlambang A."/>
            <person name="Guo Y."/>
            <person name="Takashima Y."/>
            <person name="Nishizawa T."/>
        </authorList>
    </citation>
    <scope>NUCLEOTIDE SEQUENCE</scope>
    <source>
        <strain evidence="15">E1425</strain>
    </source>
</reference>
<organism evidence="15 16">
    <name type="scientific">Entomortierella parvispora</name>
    <dbReference type="NCBI Taxonomy" id="205924"/>
    <lineage>
        <taxon>Eukaryota</taxon>
        <taxon>Fungi</taxon>
        <taxon>Fungi incertae sedis</taxon>
        <taxon>Mucoromycota</taxon>
        <taxon>Mortierellomycotina</taxon>
        <taxon>Mortierellomycetes</taxon>
        <taxon>Mortierellales</taxon>
        <taxon>Mortierellaceae</taxon>
        <taxon>Entomortierella</taxon>
    </lineage>
</organism>
<feature type="binding site" evidence="12">
    <location>
        <position position="95"/>
    </location>
    <ligand>
        <name>Zn(2+)</name>
        <dbReference type="ChEBI" id="CHEBI:29105"/>
        <note>catalytic</note>
    </ligand>
</feature>
<evidence type="ECO:0000256" key="8">
    <source>
        <dbReference type="ARBA" id="ARBA00032005"/>
    </source>
</evidence>
<dbReference type="AlphaFoldDB" id="A0A9P3M046"/>
<dbReference type="PROSITE" id="PS51747">
    <property type="entry name" value="CYT_DCMP_DEAMINASES_2"/>
    <property type="match status" value="1"/>
</dbReference>
<comment type="function">
    <text evidence="2 13">This enzyme scavenges exogenous and endogenous cytidine and 2'-deoxycytidine for UMP synthesis.</text>
</comment>
<evidence type="ECO:0000256" key="13">
    <source>
        <dbReference type="RuleBase" id="RU364006"/>
    </source>
</evidence>
<dbReference type="FunFam" id="3.40.140.10:FF:000008">
    <property type="entry name" value="Cytidine deaminase"/>
    <property type="match status" value="1"/>
</dbReference>
<name>A0A9P3M046_9FUNG</name>
<comment type="caution">
    <text evidence="15">The sequence shown here is derived from an EMBL/GenBank/DDBJ whole genome shotgun (WGS) entry which is preliminary data.</text>
</comment>
<dbReference type="NCBIfam" id="TIGR01354">
    <property type="entry name" value="cyt_deam_tetra"/>
    <property type="match status" value="1"/>
</dbReference>
<evidence type="ECO:0000256" key="3">
    <source>
        <dbReference type="ARBA" id="ARBA00006576"/>
    </source>
</evidence>
<evidence type="ECO:0000256" key="5">
    <source>
        <dbReference type="ARBA" id="ARBA00022723"/>
    </source>
</evidence>
<feature type="binding site" evidence="11">
    <location>
        <begin position="48"/>
        <end position="54"/>
    </location>
    <ligand>
        <name>substrate</name>
    </ligand>
</feature>
<dbReference type="InterPro" id="IPR006262">
    <property type="entry name" value="Cyt_deam_tetra"/>
</dbReference>
<dbReference type="Pfam" id="PF00383">
    <property type="entry name" value="dCMP_cyt_deam_1"/>
    <property type="match status" value="1"/>
</dbReference>
<dbReference type="Proteomes" id="UP000827284">
    <property type="component" value="Unassembled WGS sequence"/>
</dbReference>
<keyword evidence="7 12" id="KW-0862">Zinc</keyword>
<dbReference type="OrthoDB" id="414540at2759"/>
<comment type="cofactor">
    <cofactor evidence="1 12 13">
        <name>Zn(2+)</name>
        <dbReference type="ChEBI" id="CHEBI:29105"/>
    </cofactor>
</comment>
<comment type="similarity">
    <text evidence="3 13">Belongs to the cytidine and deoxycytidylate deaminase family.</text>
</comment>
<evidence type="ECO:0000256" key="4">
    <source>
        <dbReference type="ARBA" id="ARBA00012783"/>
    </source>
</evidence>
<keyword evidence="5 12" id="KW-0479">Metal-binding</keyword>
<dbReference type="InterPro" id="IPR050202">
    <property type="entry name" value="Cyt/Deoxycyt_deaminase"/>
</dbReference>
<feature type="binding site" evidence="12">
    <location>
        <position position="92"/>
    </location>
    <ligand>
        <name>Zn(2+)</name>
        <dbReference type="ChEBI" id="CHEBI:29105"/>
        <note>catalytic</note>
    </ligand>
</feature>
<feature type="binding site" evidence="12">
    <location>
        <position position="59"/>
    </location>
    <ligand>
        <name>Zn(2+)</name>
        <dbReference type="ChEBI" id="CHEBI:29105"/>
        <note>catalytic</note>
    </ligand>
</feature>
<dbReference type="Gene3D" id="3.40.140.10">
    <property type="entry name" value="Cytidine Deaminase, domain 2"/>
    <property type="match status" value="1"/>
</dbReference>
<dbReference type="GO" id="GO:0005829">
    <property type="term" value="C:cytosol"/>
    <property type="evidence" value="ECO:0007669"/>
    <property type="project" value="TreeGrafter"/>
</dbReference>
<dbReference type="CDD" id="cd01283">
    <property type="entry name" value="cytidine_deaminase"/>
    <property type="match status" value="1"/>
</dbReference>
<dbReference type="GO" id="GO:0072527">
    <property type="term" value="P:pyrimidine-containing compound metabolic process"/>
    <property type="evidence" value="ECO:0007669"/>
    <property type="project" value="UniProtKB-ARBA"/>
</dbReference>
<evidence type="ECO:0000256" key="1">
    <source>
        <dbReference type="ARBA" id="ARBA00001947"/>
    </source>
</evidence>
<evidence type="ECO:0000313" key="15">
    <source>
        <dbReference type="EMBL" id="GJJ76585.1"/>
    </source>
</evidence>
<dbReference type="NCBIfam" id="NF004064">
    <property type="entry name" value="PRK05578.1"/>
    <property type="match status" value="1"/>
</dbReference>
<feature type="active site" description="Proton donor" evidence="10">
    <location>
        <position position="61"/>
    </location>
</feature>
<proteinExistence type="inferred from homology"/>
<dbReference type="SUPFAM" id="SSF53927">
    <property type="entry name" value="Cytidine deaminase-like"/>
    <property type="match status" value="1"/>
</dbReference>
<reference evidence="15" key="2">
    <citation type="journal article" date="2022" name="Microbiol. Resour. Announc.">
        <title>Whole-Genome Sequence of Entomortierella parvispora E1425, a Mucoromycotan Fungus Associated with Burkholderiaceae-Related Endosymbiotic Bacteria.</title>
        <authorList>
            <person name="Herlambang A."/>
            <person name="Guo Y."/>
            <person name="Takashima Y."/>
            <person name="Narisawa K."/>
            <person name="Ohta H."/>
            <person name="Nishizawa T."/>
        </authorList>
    </citation>
    <scope>NUCLEOTIDE SEQUENCE</scope>
    <source>
        <strain evidence="15">E1425</strain>
    </source>
</reference>
<keyword evidence="16" id="KW-1185">Reference proteome</keyword>
<keyword evidence="6 13" id="KW-0378">Hydrolase</keyword>
<dbReference type="InterPro" id="IPR016193">
    <property type="entry name" value="Cytidine_deaminase-like"/>
</dbReference>
<feature type="domain" description="CMP/dCMP-type deaminase" evidence="14">
    <location>
        <begin position="7"/>
        <end position="133"/>
    </location>
</feature>
<sequence length="138" mass="15302">MSALSNDQIEDLISQSLEARNNSYSPYSKFRVGAALRTVDGKIFQGCNVENASYGGAICAERTAFVKAVSEGYRRFVAIAVSCDMNQFISPCGICRQFMNEFGKNLEIFFVNDDRTYKRAILADLLPYAFGPEDLPGN</sequence>
<evidence type="ECO:0000259" key="14">
    <source>
        <dbReference type="PROSITE" id="PS51747"/>
    </source>
</evidence>
<evidence type="ECO:0000256" key="9">
    <source>
        <dbReference type="ARBA" id="ARBA00049558"/>
    </source>
</evidence>
<gene>
    <name evidence="15" type="ORF">EMPS_08944</name>
</gene>
<dbReference type="PANTHER" id="PTHR11644:SF2">
    <property type="entry name" value="CYTIDINE DEAMINASE"/>
    <property type="match status" value="1"/>
</dbReference>
<evidence type="ECO:0000256" key="7">
    <source>
        <dbReference type="ARBA" id="ARBA00022833"/>
    </source>
</evidence>